<dbReference type="NCBIfam" id="TIGR02258">
    <property type="entry name" value="2_5_ligase"/>
    <property type="match status" value="1"/>
</dbReference>
<dbReference type="Pfam" id="PF02834">
    <property type="entry name" value="LigT_PEase"/>
    <property type="match status" value="1"/>
</dbReference>
<name>A0A8J7PBY0_9BACT</name>
<feature type="domain" description="Phosphoesterase HXTX" evidence="2">
    <location>
        <begin position="15"/>
        <end position="97"/>
    </location>
</feature>
<protein>
    <submittedName>
        <fullName evidence="3">RNA 2',3'-cyclic phosphodiesterase</fullName>
    </submittedName>
</protein>
<dbReference type="GO" id="GO:0008664">
    <property type="term" value="F:RNA 2',3'-cyclic 3'-phosphodiesterase activity"/>
    <property type="evidence" value="ECO:0007669"/>
    <property type="project" value="InterPro"/>
</dbReference>
<evidence type="ECO:0000313" key="4">
    <source>
        <dbReference type="Proteomes" id="UP000664277"/>
    </source>
</evidence>
<dbReference type="PANTHER" id="PTHR35561:SF1">
    <property type="entry name" value="RNA 2',3'-CYCLIC PHOSPHODIESTERASE"/>
    <property type="match status" value="1"/>
</dbReference>
<dbReference type="InterPro" id="IPR014051">
    <property type="entry name" value="Phosphoesterase_HXTX"/>
</dbReference>
<dbReference type="PANTHER" id="PTHR35561">
    <property type="entry name" value="RNA 2',3'-CYCLIC PHOSPHODIESTERASE"/>
    <property type="match status" value="1"/>
</dbReference>
<dbReference type="Gene3D" id="3.90.1140.10">
    <property type="entry name" value="Cyclic phosphodiesterase"/>
    <property type="match status" value="1"/>
</dbReference>
<organism evidence="3 4">
    <name type="scientific">Candidatus Obscuribacter phosphatis</name>
    <dbReference type="NCBI Taxonomy" id="1906157"/>
    <lineage>
        <taxon>Bacteria</taxon>
        <taxon>Bacillati</taxon>
        <taxon>Candidatus Melainabacteria</taxon>
        <taxon>Candidatus Obscuribacterales</taxon>
        <taxon>Candidatus Obscuribacteraceae</taxon>
        <taxon>Candidatus Obscuribacter</taxon>
    </lineage>
</organism>
<evidence type="ECO:0000256" key="1">
    <source>
        <dbReference type="ARBA" id="ARBA00022801"/>
    </source>
</evidence>
<dbReference type="InterPro" id="IPR009097">
    <property type="entry name" value="Cyclic_Pdiesterase"/>
</dbReference>
<dbReference type="GO" id="GO:0004113">
    <property type="term" value="F:2',3'-cyclic-nucleotide 3'-phosphodiesterase activity"/>
    <property type="evidence" value="ECO:0007669"/>
    <property type="project" value="InterPro"/>
</dbReference>
<dbReference type="EMBL" id="JAFLCK010000007">
    <property type="protein sequence ID" value="MBN8660011.1"/>
    <property type="molecule type" value="Genomic_DNA"/>
</dbReference>
<evidence type="ECO:0000259" key="2">
    <source>
        <dbReference type="Pfam" id="PF02834"/>
    </source>
</evidence>
<evidence type="ECO:0000313" key="3">
    <source>
        <dbReference type="EMBL" id="MBN8660011.1"/>
    </source>
</evidence>
<dbReference type="Proteomes" id="UP000664277">
    <property type="component" value="Unassembled WGS sequence"/>
</dbReference>
<dbReference type="SUPFAM" id="SSF55144">
    <property type="entry name" value="LigT-like"/>
    <property type="match status" value="1"/>
</dbReference>
<dbReference type="InterPro" id="IPR004175">
    <property type="entry name" value="RNA_CPDase"/>
</dbReference>
<accession>A0A8J7PBY0</accession>
<gene>
    <name evidence="3" type="primary">thpR</name>
    <name evidence="3" type="ORF">J0M35_06580</name>
</gene>
<comment type="caution">
    <text evidence="3">The sequence shown here is derived from an EMBL/GenBank/DDBJ whole genome shotgun (WGS) entry which is preliminary data.</text>
</comment>
<dbReference type="AlphaFoldDB" id="A0A8J7PBY0"/>
<proteinExistence type="predicted"/>
<reference evidence="3" key="1">
    <citation type="submission" date="2021-02" db="EMBL/GenBank/DDBJ databases">
        <title>Genome-Resolved Metagenomics of a Microbial Community Performing Photosynthetic Biological Nutrient Removal.</title>
        <authorList>
            <person name="Mcdaniel E.A."/>
        </authorList>
    </citation>
    <scope>NUCLEOTIDE SEQUENCE</scope>
    <source>
        <strain evidence="3">UWPOB_OBS1</strain>
    </source>
</reference>
<keyword evidence="1" id="KW-0378">Hydrolase</keyword>
<sequence>MIRLFVGSFLADAQALGQELREFAGEIAVTKQVSFKAVPTANLHITYQFLGEVDDNQLATIKERLSKIACQIKAELPIAVTYDTLSAWPSPENARVFVAEPSIKPQALMAVGNLIRQNLQELVVIDLSLERNLVFKPHITLFRMKNLDSEPIYEMALQRFKPISQTIEFVDLIESKGRYSSIMTL</sequence>